<feature type="transmembrane region" description="Helical" evidence="1">
    <location>
        <begin position="108"/>
        <end position="134"/>
    </location>
</feature>
<gene>
    <name evidence="2" type="primary">hymD</name>
</gene>
<dbReference type="InterPro" id="IPR024529">
    <property type="entry name" value="ECF_trnsprt_substrate-spec"/>
</dbReference>
<feature type="transmembrane region" description="Helical" evidence="1">
    <location>
        <begin position="53"/>
        <end position="75"/>
    </location>
</feature>
<feature type="transmembrane region" description="Helical" evidence="1">
    <location>
        <begin position="187"/>
        <end position="208"/>
    </location>
</feature>
<feature type="transmembrane region" description="Helical" evidence="1">
    <location>
        <begin position="146"/>
        <end position="167"/>
    </location>
</feature>
<evidence type="ECO:0000256" key="1">
    <source>
        <dbReference type="SAM" id="Phobius"/>
    </source>
</evidence>
<keyword evidence="1" id="KW-1133">Transmembrane helix</keyword>
<keyword evidence="1" id="KW-0472">Membrane</keyword>
<sequence>MNVAPAFSFFNQYISLLIWLKMLAFYYNGIIYLHIEFIRRGVGNMKKKMSASYIARTGILLALALLFQVGFQSFAQPAVGPLVNMVLILSTLTVGPAAGVTVGCFTPLIAFLLGIMPLFPLVPVIMLGNSLYVIVFEAVRKPLARYGEVAGVIIASAVKYAFLAFSVRKLLVLFMPKVPPQIVAAFSLPQLYTALVGGILALVVYRLFKKNY</sequence>
<keyword evidence="1" id="KW-0812">Transmembrane</keyword>
<dbReference type="GO" id="GO:0022857">
    <property type="term" value="F:transmembrane transporter activity"/>
    <property type="evidence" value="ECO:0007669"/>
    <property type="project" value="InterPro"/>
</dbReference>
<protein>
    <submittedName>
        <fullName evidence="2">HymD protein</fullName>
    </submittedName>
</protein>
<evidence type="ECO:0000313" key="2">
    <source>
        <dbReference type="EMBL" id="CAC39232.1"/>
    </source>
</evidence>
<accession>Q93SF6</accession>
<dbReference type="AlphaFoldDB" id="Q93SF6"/>
<reference evidence="2" key="2">
    <citation type="journal article" date="2003" name="Arch. Microbiol.">
        <title>Molecular and biochemical characterization of two tungsten- and selenium-containing formate dehydrogenases from Eubacterium acidaminophilum that are associated with components of an iron-only hydrogenase.</title>
        <authorList>
            <person name="Graentzdoerffer A."/>
            <person name="Rauh D."/>
            <person name="Pich A."/>
            <person name="Andreesen J.R."/>
        </authorList>
    </citation>
    <scope>NUCLEOTIDE SEQUENCE</scope>
    <source>
        <strain evidence="2">Al-2</strain>
    </source>
</reference>
<name>Q93SF6_PEPAC</name>
<feature type="transmembrane region" description="Helical" evidence="1">
    <location>
        <begin position="12"/>
        <end position="33"/>
    </location>
</feature>
<dbReference type="Pfam" id="PF12822">
    <property type="entry name" value="ECF_trnsprt"/>
    <property type="match status" value="1"/>
</dbReference>
<reference evidence="2" key="1">
    <citation type="thesis" date="2000" institute="Department of Biologie" country="Institut fuer Mikrobiologie, Martin-Luther-University Halle, Halle, Germany">
        <authorList>
            <person name="Graentzdoerffer A."/>
        </authorList>
    </citation>
    <scope>NUCLEOTIDE SEQUENCE</scope>
    <source>
        <strain evidence="2">Al-2</strain>
    </source>
</reference>
<organism evidence="2">
    <name type="scientific">Peptoclostridium acidaminophilum</name>
    <name type="common">Eubacterium acidaminophilum</name>
    <dbReference type="NCBI Taxonomy" id="1731"/>
    <lineage>
        <taxon>Bacteria</taxon>
        <taxon>Bacillati</taxon>
        <taxon>Bacillota</taxon>
        <taxon>Clostridia</taxon>
        <taxon>Peptostreptococcales</taxon>
        <taxon>Peptoclostridiaceae</taxon>
        <taxon>Peptoclostridium</taxon>
    </lineage>
</organism>
<dbReference type="EMBL" id="AJ312124">
    <property type="protein sequence ID" value="CAC39232.1"/>
    <property type="molecule type" value="Genomic_DNA"/>
</dbReference>
<proteinExistence type="predicted"/>